<evidence type="ECO:0000256" key="5">
    <source>
        <dbReference type="ARBA" id="ARBA00023136"/>
    </source>
</evidence>
<dbReference type="Proteomes" id="UP001642482">
    <property type="component" value="Unassembled WGS sequence"/>
</dbReference>
<feature type="transmembrane region" description="Helical" evidence="7">
    <location>
        <begin position="421"/>
        <end position="440"/>
    </location>
</feature>
<feature type="transmembrane region" description="Helical" evidence="7">
    <location>
        <begin position="362"/>
        <end position="381"/>
    </location>
</feature>
<feature type="transmembrane region" description="Helical" evidence="7">
    <location>
        <begin position="329"/>
        <end position="350"/>
    </location>
</feature>
<feature type="transmembrane region" description="Helical" evidence="7">
    <location>
        <begin position="161"/>
        <end position="184"/>
    </location>
</feature>
<dbReference type="InterPro" id="IPR036259">
    <property type="entry name" value="MFS_trans_sf"/>
</dbReference>
<feature type="transmembrane region" description="Helical" evidence="7">
    <location>
        <begin position="104"/>
        <end position="126"/>
    </location>
</feature>
<dbReference type="InterPro" id="IPR011701">
    <property type="entry name" value="MFS"/>
</dbReference>
<feature type="transmembrane region" description="Helical" evidence="7">
    <location>
        <begin position="295"/>
        <end position="317"/>
    </location>
</feature>
<dbReference type="PANTHER" id="PTHR43791:SF3">
    <property type="entry name" value="MAJOR FACILITATOR SUPERFAMILY (MFS) PROFILE DOMAIN-CONTAINING PROTEIN"/>
    <property type="match status" value="1"/>
</dbReference>
<keyword evidence="5 7" id="KW-0472">Membrane</keyword>
<evidence type="ECO:0000256" key="2">
    <source>
        <dbReference type="ARBA" id="ARBA00022448"/>
    </source>
</evidence>
<keyword evidence="2" id="KW-0813">Transport</keyword>
<evidence type="ECO:0000256" key="6">
    <source>
        <dbReference type="SAM" id="MobiDB-lite"/>
    </source>
</evidence>
<dbReference type="PANTHER" id="PTHR43791">
    <property type="entry name" value="PERMEASE-RELATED"/>
    <property type="match status" value="1"/>
</dbReference>
<gene>
    <name evidence="9" type="ORF">SEUCBS140593_008847</name>
</gene>
<dbReference type="Pfam" id="PF07690">
    <property type="entry name" value="MFS_1"/>
    <property type="match status" value="1"/>
</dbReference>
<evidence type="ECO:0000313" key="9">
    <source>
        <dbReference type="EMBL" id="CAK7234160.1"/>
    </source>
</evidence>
<feature type="transmembrane region" description="Helical" evidence="7">
    <location>
        <begin position="452"/>
        <end position="473"/>
    </location>
</feature>
<comment type="caution">
    <text evidence="9">The sequence shown here is derived from an EMBL/GenBank/DDBJ whole genome shotgun (WGS) entry which is preliminary data.</text>
</comment>
<keyword evidence="3 7" id="KW-0812">Transmembrane</keyword>
<dbReference type="PROSITE" id="PS50850">
    <property type="entry name" value="MFS"/>
    <property type="match status" value="1"/>
</dbReference>
<evidence type="ECO:0000256" key="4">
    <source>
        <dbReference type="ARBA" id="ARBA00022989"/>
    </source>
</evidence>
<accession>A0ABP0CQ11</accession>
<evidence type="ECO:0000256" key="3">
    <source>
        <dbReference type="ARBA" id="ARBA00022692"/>
    </source>
</evidence>
<evidence type="ECO:0000259" key="8">
    <source>
        <dbReference type="PROSITE" id="PS50850"/>
    </source>
</evidence>
<evidence type="ECO:0000313" key="10">
    <source>
        <dbReference type="Proteomes" id="UP001642482"/>
    </source>
</evidence>
<reference evidence="9 10" key="1">
    <citation type="submission" date="2024-01" db="EMBL/GenBank/DDBJ databases">
        <authorList>
            <person name="Allen C."/>
            <person name="Tagirdzhanova G."/>
        </authorList>
    </citation>
    <scope>NUCLEOTIDE SEQUENCE [LARGE SCALE GENOMIC DNA]</scope>
</reference>
<dbReference type="SUPFAM" id="SSF103473">
    <property type="entry name" value="MFS general substrate transporter"/>
    <property type="match status" value="1"/>
</dbReference>
<protein>
    <recommendedName>
        <fullName evidence="8">Major facilitator superfamily (MFS) profile domain-containing protein</fullName>
    </recommendedName>
</protein>
<organism evidence="9 10">
    <name type="scientific">Sporothrix eucalyptigena</name>
    <dbReference type="NCBI Taxonomy" id="1812306"/>
    <lineage>
        <taxon>Eukaryota</taxon>
        <taxon>Fungi</taxon>
        <taxon>Dikarya</taxon>
        <taxon>Ascomycota</taxon>
        <taxon>Pezizomycotina</taxon>
        <taxon>Sordariomycetes</taxon>
        <taxon>Sordariomycetidae</taxon>
        <taxon>Ophiostomatales</taxon>
        <taxon>Ophiostomataceae</taxon>
        <taxon>Sporothrix</taxon>
    </lineage>
</organism>
<feature type="transmembrane region" description="Helical" evidence="7">
    <location>
        <begin position="63"/>
        <end position="84"/>
    </location>
</feature>
<feature type="region of interest" description="Disordered" evidence="6">
    <location>
        <begin position="1"/>
        <end position="23"/>
    </location>
</feature>
<feature type="transmembrane region" description="Helical" evidence="7">
    <location>
        <begin position="196"/>
        <end position="215"/>
    </location>
</feature>
<keyword evidence="4 7" id="KW-1133">Transmembrane helix</keyword>
<feature type="transmembrane region" description="Helical" evidence="7">
    <location>
        <begin position="227"/>
        <end position="247"/>
    </location>
</feature>
<dbReference type="Gene3D" id="1.20.1250.20">
    <property type="entry name" value="MFS general substrate transporter like domains"/>
    <property type="match status" value="2"/>
</dbReference>
<feature type="domain" description="Major facilitator superfamily (MFS) profile" evidence="8">
    <location>
        <begin position="67"/>
        <end position="478"/>
    </location>
</feature>
<keyword evidence="10" id="KW-1185">Reference proteome</keyword>
<sequence>MSATSEPRPATPVRTSLSLSQKEKLSITELELKDATATSPANDEDGDLPAIDQKQLARTIRKVDLIILPTMTVILALCFIDRTNMGLAKVIGMGTDLNFKSNEYAISLLVFFPGYCLCVLPNNYILSKVPVRYWLTFLSFSFGILTLASGLVHTFNGLAAVRAFLGVCEAGVYPTIVVVMSVWYPKFYFGKRLTTVCAGASLLSALSGVLAYAFSHVHSPGYNGWRYIFIIEGSISAFVALCAFFVLDEYPRESKFLNTEQRDLTVRLLTQDREKESQEKLTISTILHTLQDWKVWIFAILYMLCVTGTYGLAYYIPLILNSQMGFTGAISQLLTTPPYFYGFILSVAVSSLSDHHKIRSPYIVGLELNVIMGMVLMRWGPNTGSQYLGLFFNLGSSLVLGPLIVVWAVDNASNHVKRSVTSGLQLSFGAIGGIIGSTVFRAQDAPYYTPGIIVVLCSSFVIAVVAAFFYFYFGKQNKLRKEAGLLLEGQQGFYYTL</sequence>
<dbReference type="EMBL" id="CAWUHD010000130">
    <property type="protein sequence ID" value="CAK7234160.1"/>
    <property type="molecule type" value="Genomic_DNA"/>
</dbReference>
<proteinExistence type="predicted"/>
<evidence type="ECO:0000256" key="7">
    <source>
        <dbReference type="SAM" id="Phobius"/>
    </source>
</evidence>
<feature type="transmembrane region" description="Helical" evidence="7">
    <location>
        <begin position="387"/>
        <end position="409"/>
    </location>
</feature>
<comment type="subcellular location">
    <subcellularLocation>
        <location evidence="1">Membrane</location>
        <topology evidence="1">Multi-pass membrane protein</topology>
    </subcellularLocation>
</comment>
<name>A0ABP0CQ11_9PEZI</name>
<feature type="transmembrane region" description="Helical" evidence="7">
    <location>
        <begin position="133"/>
        <end position="155"/>
    </location>
</feature>
<evidence type="ECO:0000256" key="1">
    <source>
        <dbReference type="ARBA" id="ARBA00004141"/>
    </source>
</evidence>
<dbReference type="InterPro" id="IPR020846">
    <property type="entry name" value="MFS_dom"/>
</dbReference>